<evidence type="ECO:0000256" key="10">
    <source>
        <dbReference type="ARBA" id="ARBA00023134"/>
    </source>
</evidence>
<dbReference type="GO" id="GO:0008074">
    <property type="term" value="C:guanylate cyclase complex, soluble"/>
    <property type="evidence" value="ECO:0007669"/>
    <property type="project" value="TreeGrafter"/>
</dbReference>
<dbReference type="InterPro" id="IPR024096">
    <property type="entry name" value="NO_sig/Golgi_transp_ligand-bd"/>
</dbReference>
<evidence type="ECO:0000259" key="15">
    <source>
        <dbReference type="PROSITE" id="PS50125"/>
    </source>
</evidence>
<dbReference type="FunFam" id="3.30.70.1230:FF:000007">
    <property type="entry name" value="Guanylate cyclase soluble subunit alpha-3"/>
    <property type="match status" value="1"/>
</dbReference>
<dbReference type="GO" id="GO:0070482">
    <property type="term" value="P:response to oxygen levels"/>
    <property type="evidence" value="ECO:0007669"/>
    <property type="project" value="TreeGrafter"/>
</dbReference>
<keyword evidence="11 13" id="KW-0456">Lyase</keyword>
<organism evidence="16 17">
    <name type="scientific">Ditylenchus destructor</name>
    <dbReference type="NCBI Taxonomy" id="166010"/>
    <lineage>
        <taxon>Eukaryota</taxon>
        <taxon>Metazoa</taxon>
        <taxon>Ecdysozoa</taxon>
        <taxon>Nematoda</taxon>
        <taxon>Chromadorea</taxon>
        <taxon>Rhabditida</taxon>
        <taxon>Tylenchina</taxon>
        <taxon>Tylenchomorpha</taxon>
        <taxon>Sphaerularioidea</taxon>
        <taxon>Anguinidae</taxon>
        <taxon>Anguininae</taxon>
        <taxon>Ditylenchus</taxon>
    </lineage>
</organism>
<keyword evidence="8" id="KW-0408">Iron</keyword>
<dbReference type="Proteomes" id="UP001201812">
    <property type="component" value="Unassembled WGS sequence"/>
</dbReference>
<keyword evidence="7" id="KW-0547">Nucleotide-binding</keyword>
<keyword evidence="10" id="KW-0342">GTP-binding</keyword>
<name>A0AAD4NF37_9BILA</name>
<dbReference type="InterPro" id="IPR011644">
    <property type="entry name" value="Heme_NO-bd"/>
</dbReference>
<reference evidence="16" key="1">
    <citation type="submission" date="2022-01" db="EMBL/GenBank/DDBJ databases">
        <title>Genome Sequence Resource for Two Populations of Ditylenchus destructor, the Migratory Endoparasitic Phytonematode.</title>
        <authorList>
            <person name="Zhang H."/>
            <person name="Lin R."/>
            <person name="Xie B."/>
        </authorList>
    </citation>
    <scope>NUCLEOTIDE SEQUENCE</scope>
    <source>
        <strain evidence="16">BazhouSP</strain>
    </source>
</reference>
<evidence type="ECO:0000256" key="2">
    <source>
        <dbReference type="ARBA" id="ARBA00001971"/>
    </source>
</evidence>
<protein>
    <recommendedName>
        <fullName evidence="4">guanylate cyclase</fullName>
        <ecNumber evidence="4">4.6.1.2</ecNumber>
    </recommendedName>
</protein>
<dbReference type="GO" id="GO:0019934">
    <property type="term" value="P:cGMP-mediated signaling"/>
    <property type="evidence" value="ECO:0007669"/>
    <property type="project" value="TreeGrafter"/>
</dbReference>
<feature type="coiled-coil region" evidence="14">
    <location>
        <begin position="408"/>
        <end position="438"/>
    </location>
</feature>
<dbReference type="SMART" id="SM00044">
    <property type="entry name" value="CYCc"/>
    <property type="match status" value="1"/>
</dbReference>
<dbReference type="Pfam" id="PF00211">
    <property type="entry name" value="Guanylate_cyc"/>
    <property type="match status" value="1"/>
</dbReference>
<dbReference type="InterPro" id="IPR038158">
    <property type="entry name" value="H-NOX_domain_sf"/>
</dbReference>
<dbReference type="PANTHER" id="PTHR45655">
    <property type="entry name" value="GUANYLATE CYCLASE SOLUBLE SUBUNIT BETA-2"/>
    <property type="match status" value="1"/>
</dbReference>
<evidence type="ECO:0000256" key="7">
    <source>
        <dbReference type="ARBA" id="ARBA00022741"/>
    </source>
</evidence>
<dbReference type="EC" id="4.6.1.2" evidence="4"/>
<keyword evidence="17" id="KW-1185">Reference proteome</keyword>
<comment type="subcellular location">
    <subcellularLocation>
        <location evidence="3">Cytoplasm</location>
    </subcellularLocation>
</comment>
<dbReference type="Gene3D" id="3.90.1520.10">
    <property type="entry name" value="H-NOX domain"/>
    <property type="match status" value="1"/>
</dbReference>
<dbReference type="SUPFAM" id="SSF111126">
    <property type="entry name" value="Ligand-binding domain in the NO signalling and Golgi transport"/>
    <property type="match status" value="1"/>
</dbReference>
<keyword evidence="12" id="KW-0141">cGMP biosynthesis</keyword>
<evidence type="ECO:0000256" key="5">
    <source>
        <dbReference type="ARBA" id="ARBA00022490"/>
    </source>
</evidence>
<keyword evidence="6" id="KW-0349">Heme</keyword>
<comment type="cofactor">
    <cofactor evidence="2">
        <name>heme</name>
        <dbReference type="ChEBI" id="CHEBI:30413"/>
    </cofactor>
</comment>
<evidence type="ECO:0000256" key="8">
    <source>
        <dbReference type="ARBA" id="ARBA00023004"/>
    </source>
</evidence>
<accession>A0AAD4NF37</accession>
<evidence type="ECO:0000256" key="6">
    <source>
        <dbReference type="ARBA" id="ARBA00022617"/>
    </source>
</evidence>
<evidence type="ECO:0000256" key="12">
    <source>
        <dbReference type="ARBA" id="ARBA00023293"/>
    </source>
</evidence>
<sequence>MFGFIHECMRQMMVRSYGDEFWKEAMQKAGFESGKENIVNHHYPDTDTYAIMDTICQLAKVQKENMWETFGGFLIEYAMETGWDEMVRCMSPNLNGFLNNLDSLHYFIDHVVYKANLRGPSFRCEESGDGSIVLHYFTGRSGLYPIVKGVIREVARRVFNIDISMAVTGRTQRSVQVAAGERVEEHVTFLIKLNTQSVSPTVKNAAVASANETALFKPLVIPAGPATMDNKADWQLRIGRADFATLLPYHVVMDRDCRLLEFGKSLYGHVSTDLLQVGTPIVRIFEICRPQIPLDFENICNFINAVFVLQVRTSPLQLHQQRNAQIPSENGSVPEDENMHISAQHLKLKGQMMLLDNGNKLIYLCSPYVTSIPELLQYGLRLSAIPLHDATRDLILLNQQRLSDVEDNLQLEANNEQLECLAKDLEQEKSKTDALLREVLPASVATQLINGVSVDAREYMEATVMFSDVPGFQDIVPHCKPTAVVHLLNELFTKFDRLVTLHGVYKVETVGDSYMTVGGVPDQVDNHCEKICHLALGMLWEARTVIEPVNNTPLLVRCGIHCGNIVAGVVGQKMPRYCLFGDTVNTASRMESHSPPGRIHCSEAAHLASQRTGRFEFVSRGIIPIKGKGLMETFFLKCSYKRAIWEIIDRPRDENVNSIDGYSELFEGIEDDLNADQMARASKSCTIS</sequence>
<dbReference type="PROSITE" id="PS00452">
    <property type="entry name" value="GUANYLATE_CYCLASE_1"/>
    <property type="match status" value="1"/>
</dbReference>
<comment type="catalytic activity">
    <reaction evidence="1">
        <text>GTP = 3',5'-cyclic GMP + diphosphate</text>
        <dbReference type="Rhea" id="RHEA:13665"/>
        <dbReference type="ChEBI" id="CHEBI:33019"/>
        <dbReference type="ChEBI" id="CHEBI:37565"/>
        <dbReference type="ChEBI" id="CHEBI:57746"/>
        <dbReference type="EC" id="4.6.1.2"/>
    </reaction>
</comment>
<evidence type="ECO:0000256" key="9">
    <source>
        <dbReference type="ARBA" id="ARBA00023054"/>
    </source>
</evidence>
<dbReference type="InterPro" id="IPR029787">
    <property type="entry name" value="Nucleotide_cyclase"/>
</dbReference>
<dbReference type="Pfam" id="PF07701">
    <property type="entry name" value="HNOBA"/>
    <property type="match status" value="1"/>
</dbReference>
<dbReference type="InterPro" id="IPR042463">
    <property type="entry name" value="HNOB_dom_associated_sf"/>
</dbReference>
<dbReference type="GO" id="GO:0005525">
    <property type="term" value="F:GTP binding"/>
    <property type="evidence" value="ECO:0007669"/>
    <property type="project" value="UniProtKB-KW"/>
</dbReference>
<dbReference type="PROSITE" id="PS50125">
    <property type="entry name" value="GUANYLATE_CYCLASE_2"/>
    <property type="match status" value="1"/>
</dbReference>
<dbReference type="InterPro" id="IPR011645">
    <property type="entry name" value="HNOB_dom_associated"/>
</dbReference>
<evidence type="ECO:0000256" key="4">
    <source>
        <dbReference type="ARBA" id="ARBA00012202"/>
    </source>
</evidence>
<gene>
    <name evidence="16" type="ORF">DdX_00377</name>
</gene>
<feature type="domain" description="Guanylate cyclase" evidence="15">
    <location>
        <begin position="463"/>
        <end position="591"/>
    </location>
</feature>
<evidence type="ECO:0000313" key="16">
    <source>
        <dbReference type="EMBL" id="KAI1728213.1"/>
    </source>
</evidence>
<proteinExistence type="inferred from homology"/>
<dbReference type="PANTHER" id="PTHR45655:SF13">
    <property type="entry name" value="SOLUBLE GUANYLATE CYCLASE GCY-32-RELATED"/>
    <property type="match status" value="1"/>
</dbReference>
<dbReference type="GO" id="GO:0004383">
    <property type="term" value="F:guanylate cyclase activity"/>
    <property type="evidence" value="ECO:0007669"/>
    <property type="project" value="UniProtKB-EC"/>
</dbReference>
<dbReference type="Gene3D" id="3.30.450.260">
    <property type="entry name" value="Haem NO binding associated domain"/>
    <property type="match status" value="1"/>
</dbReference>
<evidence type="ECO:0000256" key="13">
    <source>
        <dbReference type="RuleBase" id="RU000405"/>
    </source>
</evidence>
<dbReference type="InterPro" id="IPR018297">
    <property type="entry name" value="A/G_cyclase_CS"/>
</dbReference>
<comment type="similarity">
    <text evidence="13">Belongs to the adenylyl cyclase class-4/guanylyl cyclase family.</text>
</comment>
<evidence type="ECO:0000256" key="3">
    <source>
        <dbReference type="ARBA" id="ARBA00004496"/>
    </source>
</evidence>
<dbReference type="EMBL" id="JAKKPZ010000001">
    <property type="protein sequence ID" value="KAI1728213.1"/>
    <property type="molecule type" value="Genomic_DNA"/>
</dbReference>
<dbReference type="AlphaFoldDB" id="A0AAD4NF37"/>
<evidence type="ECO:0000256" key="11">
    <source>
        <dbReference type="ARBA" id="ARBA00023239"/>
    </source>
</evidence>
<evidence type="ECO:0000256" key="14">
    <source>
        <dbReference type="SAM" id="Coils"/>
    </source>
</evidence>
<dbReference type="CDD" id="cd07302">
    <property type="entry name" value="CHD"/>
    <property type="match status" value="1"/>
</dbReference>
<dbReference type="SUPFAM" id="SSF55073">
    <property type="entry name" value="Nucleotide cyclase"/>
    <property type="match status" value="1"/>
</dbReference>
<keyword evidence="9 14" id="KW-0175">Coiled coil</keyword>
<keyword evidence="5" id="KW-0963">Cytoplasm</keyword>
<dbReference type="FunFam" id="3.90.1520.10:FF:000005">
    <property type="entry name" value="Soluble guanylate cyclase gcy-36"/>
    <property type="match status" value="1"/>
</dbReference>
<dbReference type="GO" id="GO:0020037">
    <property type="term" value="F:heme binding"/>
    <property type="evidence" value="ECO:0007669"/>
    <property type="project" value="InterPro"/>
</dbReference>
<evidence type="ECO:0000313" key="17">
    <source>
        <dbReference type="Proteomes" id="UP001201812"/>
    </source>
</evidence>
<dbReference type="InterPro" id="IPR001054">
    <property type="entry name" value="A/G_cyclase"/>
</dbReference>
<keyword evidence="6" id="KW-0479">Metal-binding</keyword>
<comment type="caution">
    <text evidence="16">The sequence shown here is derived from an EMBL/GenBank/DDBJ whole genome shotgun (WGS) entry which is preliminary data.</text>
</comment>
<evidence type="ECO:0000256" key="1">
    <source>
        <dbReference type="ARBA" id="ARBA00001436"/>
    </source>
</evidence>
<dbReference type="Gene3D" id="3.30.70.1230">
    <property type="entry name" value="Nucleotide cyclase"/>
    <property type="match status" value="1"/>
</dbReference>
<dbReference type="Gene3D" id="6.10.250.780">
    <property type="match status" value="1"/>
</dbReference>
<dbReference type="Pfam" id="PF07700">
    <property type="entry name" value="HNOB"/>
    <property type="match status" value="1"/>
</dbReference>